<evidence type="ECO:0000256" key="1">
    <source>
        <dbReference type="SAM" id="MobiDB-lite"/>
    </source>
</evidence>
<keyword evidence="2" id="KW-0966">Cell projection</keyword>
<keyword evidence="2" id="KW-0969">Cilium</keyword>
<evidence type="ECO:0000313" key="2">
    <source>
        <dbReference type="EMBL" id="MDM4015314.1"/>
    </source>
</evidence>
<sequence>MRINPTGNSLPSDIKRLDSKGPNGQSVSRADASAANVSTSATSIQLDSIRELSQVLEQAADVRESVVEDVKLKIQTGEYLTKEAALNTARSILDL</sequence>
<keyword evidence="3" id="KW-1185">Reference proteome</keyword>
<dbReference type="SUPFAM" id="SSF101498">
    <property type="entry name" value="Anti-sigma factor FlgM"/>
    <property type="match status" value="1"/>
</dbReference>
<proteinExistence type="predicted"/>
<name>A0ABT7PFN8_9BACT</name>
<organism evidence="2 3">
    <name type="scientific">Roseiconus lacunae</name>
    <dbReference type="NCBI Taxonomy" id="2605694"/>
    <lineage>
        <taxon>Bacteria</taxon>
        <taxon>Pseudomonadati</taxon>
        <taxon>Planctomycetota</taxon>
        <taxon>Planctomycetia</taxon>
        <taxon>Pirellulales</taxon>
        <taxon>Pirellulaceae</taxon>
        <taxon>Roseiconus</taxon>
    </lineage>
</organism>
<accession>A0ABT7PFN8</accession>
<keyword evidence="2" id="KW-0282">Flagellum</keyword>
<comment type="caution">
    <text evidence="2">The sequence shown here is derived from an EMBL/GenBank/DDBJ whole genome shotgun (WGS) entry which is preliminary data.</text>
</comment>
<evidence type="ECO:0000313" key="3">
    <source>
        <dbReference type="Proteomes" id="UP001239462"/>
    </source>
</evidence>
<dbReference type="EMBL" id="JASZZN010000004">
    <property type="protein sequence ID" value="MDM4015314.1"/>
    <property type="molecule type" value="Genomic_DNA"/>
</dbReference>
<feature type="region of interest" description="Disordered" evidence="1">
    <location>
        <begin position="1"/>
        <end position="34"/>
    </location>
</feature>
<reference evidence="2 3" key="1">
    <citation type="submission" date="2023-06" db="EMBL/GenBank/DDBJ databases">
        <title>Roseiconus lacunae JC819 isolated from Gulf of Mannar region, Tamil Nadu.</title>
        <authorList>
            <person name="Pk S."/>
            <person name="Ch S."/>
            <person name="Ch V.R."/>
        </authorList>
    </citation>
    <scope>NUCLEOTIDE SEQUENCE [LARGE SCALE GENOMIC DNA]</scope>
    <source>
        <strain evidence="2 3">JC819</strain>
    </source>
</reference>
<feature type="compositionally biased region" description="Polar residues" evidence="1">
    <location>
        <begin position="1"/>
        <end position="11"/>
    </location>
</feature>
<dbReference type="Proteomes" id="UP001239462">
    <property type="component" value="Unassembled WGS sequence"/>
</dbReference>
<protein>
    <submittedName>
        <fullName evidence="2">Flagellar biosynthesis anti-sigma factor FlgM</fullName>
    </submittedName>
</protein>
<dbReference type="RefSeq" id="WP_149498626.1">
    <property type="nucleotide sequence ID" value="NZ_CP141221.1"/>
</dbReference>
<gene>
    <name evidence="2" type="ORF">QTN89_07740</name>
</gene>
<dbReference type="InterPro" id="IPR035890">
    <property type="entry name" value="Anti-sigma-28_factor_FlgM_sf"/>
</dbReference>